<organism evidence="10 11">
    <name type="scientific">Conger conger</name>
    <name type="common">Conger eel</name>
    <name type="synonym">Muraena conger</name>
    <dbReference type="NCBI Taxonomy" id="82655"/>
    <lineage>
        <taxon>Eukaryota</taxon>
        <taxon>Metazoa</taxon>
        <taxon>Chordata</taxon>
        <taxon>Craniata</taxon>
        <taxon>Vertebrata</taxon>
        <taxon>Euteleostomi</taxon>
        <taxon>Actinopterygii</taxon>
        <taxon>Neopterygii</taxon>
        <taxon>Teleostei</taxon>
        <taxon>Anguilliformes</taxon>
        <taxon>Congridae</taxon>
        <taxon>Conger</taxon>
    </lineage>
</organism>
<keyword evidence="5" id="KW-0479">Metal-binding</keyword>
<keyword evidence="7" id="KW-0539">Nucleus</keyword>
<dbReference type="OrthoDB" id="2668416at2759"/>
<dbReference type="GO" id="GO:0005634">
    <property type="term" value="C:nucleus"/>
    <property type="evidence" value="ECO:0007669"/>
    <property type="project" value="UniProtKB-SubCell"/>
</dbReference>
<dbReference type="GO" id="GO:0016787">
    <property type="term" value="F:hydrolase activity"/>
    <property type="evidence" value="ECO:0007669"/>
    <property type="project" value="UniProtKB-KW"/>
</dbReference>
<evidence type="ECO:0000256" key="5">
    <source>
        <dbReference type="ARBA" id="ARBA00022723"/>
    </source>
</evidence>
<dbReference type="Pfam" id="PF13359">
    <property type="entry name" value="DDE_Tnp_4"/>
    <property type="match status" value="1"/>
</dbReference>
<dbReference type="Proteomes" id="UP001152803">
    <property type="component" value="Unassembled WGS sequence"/>
</dbReference>
<evidence type="ECO:0000313" key="10">
    <source>
        <dbReference type="EMBL" id="KAJ8260680.1"/>
    </source>
</evidence>
<dbReference type="GO" id="GO:0046872">
    <property type="term" value="F:metal ion binding"/>
    <property type="evidence" value="ECO:0007669"/>
    <property type="project" value="UniProtKB-KW"/>
</dbReference>
<feature type="region of interest" description="Disordered" evidence="8">
    <location>
        <begin position="15"/>
        <end position="39"/>
    </location>
</feature>
<evidence type="ECO:0000259" key="9">
    <source>
        <dbReference type="Pfam" id="PF13359"/>
    </source>
</evidence>
<comment type="subcellular location">
    <subcellularLocation>
        <location evidence="2">Nucleus</location>
    </subcellularLocation>
</comment>
<evidence type="ECO:0000256" key="7">
    <source>
        <dbReference type="ARBA" id="ARBA00023242"/>
    </source>
</evidence>
<feature type="domain" description="DDE Tnp4" evidence="9">
    <location>
        <begin position="255"/>
        <end position="418"/>
    </location>
</feature>
<reference evidence="10" key="1">
    <citation type="journal article" date="2023" name="Science">
        <title>Genome structures resolve the early diversification of teleost fishes.</title>
        <authorList>
            <person name="Parey E."/>
            <person name="Louis A."/>
            <person name="Montfort J."/>
            <person name="Bouchez O."/>
            <person name="Roques C."/>
            <person name="Iampietro C."/>
            <person name="Lluch J."/>
            <person name="Castinel A."/>
            <person name="Donnadieu C."/>
            <person name="Desvignes T."/>
            <person name="Floi Bucao C."/>
            <person name="Jouanno E."/>
            <person name="Wen M."/>
            <person name="Mejri S."/>
            <person name="Dirks R."/>
            <person name="Jansen H."/>
            <person name="Henkel C."/>
            <person name="Chen W.J."/>
            <person name="Zahm M."/>
            <person name="Cabau C."/>
            <person name="Klopp C."/>
            <person name="Thompson A.W."/>
            <person name="Robinson-Rechavi M."/>
            <person name="Braasch I."/>
            <person name="Lecointre G."/>
            <person name="Bobe J."/>
            <person name="Postlethwait J.H."/>
            <person name="Berthelot C."/>
            <person name="Roest Crollius H."/>
            <person name="Guiguen Y."/>
        </authorList>
    </citation>
    <scope>NUCLEOTIDE SEQUENCE</scope>
    <source>
        <strain evidence="10">Concon-B</strain>
    </source>
</reference>
<keyword evidence="4" id="KW-0540">Nuclease</keyword>
<evidence type="ECO:0000256" key="6">
    <source>
        <dbReference type="ARBA" id="ARBA00022801"/>
    </source>
</evidence>
<name>A0A9Q1D6N4_CONCO</name>
<dbReference type="PANTHER" id="PTHR22930:SF236">
    <property type="entry name" value="PROTEIN ALP1-LIKE-RELATED"/>
    <property type="match status" value="1"/>
</dbReference>
<proteinExistence type="inferred from homology"/>
<keyword evidence="11" id="KW-1185">Reference proteome</keyword>
<comment type="caution">
    <text evidence="10">The sequence shown here is derived from an EMBL/GenBank/DDBJ whole genome shotgun (WGS) entry which is preliminary data.</text>
</comment>
<feature type="region of interest" description="Disordered" evidence="8">
    <location>
        <begin position="427"/>
        <end position="456"/>
    </location>
</feature>
<dbReference type="InterPro" id="IPR027806">
    <property type="entry name" value="HARBI1_dom"/>
</dbReference>
<dbReference type="InterPro" id="IPR045249">
    <property type="entry name" value="HARBI1-like"/>
</dbReference>
<sequence>MSIALKLFLISSPHSTTPGGVQPNQSNFSNPDKEESTMADDSDECEALLVYMNLCLQSVLDSYKRRQAVRARRIEETDRPLTVVRNANRKHVSVLRRGLQRRNGIVLMANFQQRRKVALWKHLRSSEWWDNVACNFTDSQWQRSFRVSRATFQHLCDRVRPAIERRDTALRLCVPLQKRVGIALWKLATSSDYRTVGHLFGVGVTTVCRCLHEFCQAVNQIVLPEAIPEPNAEELEEMAALFQRKWGVPQCVGAVDSSHIPIIAPKDFHHHYLNSRHWHSVVLQAAVDANGLFWNVCAGLPGSVSDANVLRQSGLWTLANDGALFSSRRRRLCGEGVGYYVVADSAYPLRSWVMKPFEDTGALDDGQKRFNSKIGLARSVVENAFGRLRGRWRCLMKRNDCNVDVIRAMVVTCCVLHNLCEKNGESFTEEPDTQEMQQPADALSSGDDSEGTAVRNALMQYLSTEQ</sequence>
<gene>
    <name evidence="10" type="ORF">COCON_G00164030</name>
</gene>
<evidence type="ECO:0000313" key="11">
    <source>
        <dbReference type="Proteomes" id="UP001152803"/>
    </source>
</evidence>
<evidence type="ECO:0000256" key="3">
    <source>
        <dbReference type="ARBA" id="ARBA00006958"/>
    </source>
</evidence>
<protein>
    <recommendedName>
        <fullName evidence="9">DDE Tnp4 domain-containing protein</fullName>
    </recommendedName>
</protein>
<evidence type="ECO:0000256" key="4">
    <source>
        <dbReference type="ARBA" id="ARBA00022722"/>
    </source>
</evidence>
<evidence type="ECO:0000256" key="1">
    <source>
        <dbReference type="ARBA" id="ARBA00001968"/>
    </source>
</evidence>
<dbReference type="GO" id="GO:0004518">
    <property type="term" value="F:nuclease activity"/>
    <property type="evidence" value="ECO:0007669"/>
    <property type="project" value="UniProtKB-KW"/>
</dbReference>
<dbReference type="PANTHER" id="PTHR22930">
    <property type="match status" value="1"/>
</dbReference>
<accession>A0A9Q1D6N4</accession>
<evidence type="ECO:0000256" key="8">
    <source>
        <dbReference type="SAM" id="MobiDB-lite"/>
    </source>
</evidence>
<comment type="cofactor">
    <cofactor evidence="1">
        <name>a divalent metal cation</name>
        <dbReference type="ChEBI" id="CHEBI:60240"/>
    </cofactor>
</comment>
<comment type="similarity">
    <text evidence="3">Belongs to the HARBI1 family.</text>
</comment>
<feature type="compositionally biased region" description="Polar residues" evidence="8">
    <location>
        <begin position="15"/>
        <end position="30"/>
    </location>
</feature>
<keyword evidence="6" id="KW-0378">Hydrolase</keyword>
<evidence type="ECO:0000256" key="2">
    <source>
        <dbReference type="ARBA" id="ARBA00004123"/>
    </source>
</evidence>
<dbReference type="EMBL" id="JAFJMO010000012">
    <property type="protein sequence ID" value="KAJ8260680.1"/>
    <property type="molecule type" value="Genomic_DNA"/>
</dbReference>
<dbReference type="AlphaFoldDB" id="A0A9Q1D6N4"/>